<evidence type="ECO:0000313" key="1">
    <source>
        <dbReference type="EMBL" id="CAD8840938.1"/>
    </source>
</evidence>
<dbReference type="AlphaFoldDB" id="A0A7S1A3W9"/>
<reference evidence="1" key="1">
    <citation type="submission" date="2021-01" db="EMBL/GenBank/DDBJ databases">
        <authorList>
            <person name="Corre E."/>
            <person name="Pelletier E."/>
            <person name="Niang G."/>
            <person name="Scheremetjew M."/>
            <person name="Finn R."/>
            <person name="Kale V."/>
            <person name="Holt S."/>
            <person name="Cochrane G."/>
            <person name="Meng A."/>
            <person name="Brown T."/>
            <person name="Cohen L."/>
        </authorList>
    </citation>
    <scope>NUCLEOTIDE SEQUENCE</scope>
</reference>
<organism evidence="1">
    <name type="scientific">Noctiluca scintillans</name>
    <name type="common">Sea sparkle</name>
    <name type="synonym">Red tide dinoflagellate</name>
    <dbReference type="NCBI Taxonomy" id="2966"/>
    <lineage>
        <taxon>Eukaryota</taxon>
        <taxon>Sar</taxon>
        <taxon>Alveolata</taxon>
        <taxon>Dinophyceae</taxon>
        <taxon>Noctilucales</taxon>
        <taxon>Noctilucaceae</taxon>
        <taxon>Noctiluca</taxon>
    </lineage>
</organism>
<gene>
    <name evidence="1" type="ORF">NSCI0253_LOCUS15286</name>
</gene>
<name>A0A7S1A3W9_NOCSC</name>
<protein>
    <submittedName>
        <fullName evidence="1">Uncharacterized protein</fullName>
    </submittedName>
</protein>
<dbReference type="EMBL" id="HBFQ01021838">
    <property type="protein sequence ID" value="CAD8840938.1"/>
    <property type="molecule type" value="Transcribed_RNA"/>
</dbReference>
<sequence length="171" mass="19350">MAASNNFGMSQRDERFPLKGRAFVCRAVPAFLEALQCFHPLKLRQADPRQKRVVAQMRIGEETSAAADAWLERRLRPRDNNAAICVVVQSGGGISRRTDSPEWKPWQRSPLKMVTPRHLHISSSPHPHFHNTCIQAQCSLTKGPSSIKTEQWEDMLADVPHVQTLDLHDPL</sequence>
<proteinExistence type="predicted"/>
<accession>A0A7S1A3W9</accession>